<sequence>MIVIVDKIGTGSECDPIRPDTTASDWQVVEELETKFVIEILDDNV</sequence>
<dbReference type="RefSeq" id="WP_155986811.1">
    <property type="nucleotide sequence ID" value="NZ_CP134494.1"/>
</dbReference>
<protein>
    <submittedName>
        <fullName evidence="1">Uncharacterized protein</fullName>
    </submittedName>
</protein>
<organism evidence="1 2">
    <name type="scientific">Mesobacillus jeotgali</name>
    <dbReference type="NCBI Taxonomy" id="129985"/>
    <lineage>
        <taxon>Bacteria</taxon>
        <taxon>Bacillati</taxon>
        <taxon>Bacillota</taxon>
        <taxon>Bacilli</taxon>
        <taxon>Bacillales</taxon>
        <taxon>Bacillaceae</taxon>
        <taxon>Mesobacillus</taxon>
    </lineage>
</organism>
<reference evidence="1 2" key="1">
    <citation type="submission" date="2023-09" db="EMBL/GenBank/DDBJ databases">
        <title>Microbial mechanism of fulvic acid promoting antimony reduction mineralization in rice fields.</title>
        <authorList>
            <person name="Chen G."/>
            <person name="Lan J."/>
        </authorList>
    </citation>
    <scope>NUCLEOTIDE SEQUENCE [LARGE SCALE GENOMIC DNA]</scope>
    <source>
        <strain evidence="1 2">PS1</strain>
    </source>
</reference>
<name>A0ABY9VK53_9BACI</name>
<evidence type="ECO:0000313" key="1">
    <source>
        <dbReference type="EMBL" id="WNF22082.1"/>
    </source>
</evidence>
<evidence type="ECO:0000313" key="2">
    <source>
        <dbReference type="Proteomes" id="UP001303324"/>
    </source>
</evidence>
<dbReference type="EMBL" id="CP134494">
    <property type="protein sequence ID" value="WNF22082.1"/>
    <property type="molecule type" value="Genomic_DNA"/>
</dbReference>
<dbReference type="Proteomes" id="UP001303324">
    <property type="component" value="Chromosome"/>
</dbReference>
<proteinExistence type="predicted"/>
<keyword evidence="2" id="KW-1185">Reference proteome</keyword>
<gene>
    <name evidence="1" type="ORF">RH061_18115</name>
</gene>
<accession>A0ABY9VK53</accession>